<keyword evidence="10" id="KW-1185">Reference proteome</keyword>
<dbReference type="InterPro" id="IPR044068">
    <property type="entry name" value="CB"/>
</dbReference>
<evidence type="ECO:0000259" key="7">
    <source>
        <dbReference type="PROSITE" id="PS51898"/>
    </source>
</evidence>
<feature type="domain" description="Core-binding (CB)" evidence="8">
    <location>
        <begin position="73"/>
        <end position="166"/>
    </location>
</feature>
<evidence type="ECO:0000256" key="5">
    <source>
        <dbReference type="PROSITE-ProRule" id="PRU01248"/>
    </source>
</evidence>
<comment type="caution">
    <text evidence="9">The sequence shown here is derived from an EMBL/GenBank/DDBJ whole genome shotgun (WGS) entry which is preliminary data.</text>
</comment>
<keyword evidence="4" id="KW-0233">DNA recombination</keyword>
<accession>A0A2A9CSS5</accession>
<dbReference type="PANTHER" id="PTHR30629:SF6">
    <property type="entry name" value="PROPHAGE INTEGRASE INTA-RELATED"/>
    <property type="match status" value="1"/>
</dbReference>
<dbReference type="CDD" id="cd01189">
    <property type="entry name" value="INT_ICEBs1_C_like"/>
    <property type="match status" value="1"/>
</dbReference>
<dbReference type="InterPro" id="IPR013762">
    <property type="entry name" value="Integrase-like_cat_sf"/>
</dbReference>
<dbReference type="PROSITE" id="PS51898">
    <property type="entry name" value="TYR_RECOMBINASE"/>
    <property type="match status" value="1"/>
</dbReference>
<proteinExistence type="inferred from homology"/>
<dbReference type="AlphaFoldDB" id="A0A2A9CSS5"/>
<name>A0A2A9CSS5_9ACTN</name>
<dbReference type="SUPFAM" id="SSF56349">
    <property type="entry name" value="DNA breaking-rejoining enzymes"/>
    <property type="match status" value="1"/>
</dbReference>
<evidence type="ECO:0000313" key="10">
    <source>
        <dbReference type="Proteomes" id="UP000226079"/>
    </source>
</evidence>
<dbReference type="InterPro" id="IPR004107">
    <property type="entry name" value="Integrase_SAM-like_N"/>
</dbReference>
<dbReference type="GO" id="GO:0006310">
    <property type="term" value="P:DNA recombination"/>
    <property type="evidence" value="ECO:0007669"/>
    <property type="project" value="UniProtKB-KW"/>
</dbReference>
<gene>
    <name evidence="9" type="ORF">ATK74_1739</name>
</gene>
<dbReference type="InterPro" id="IPR010998">
    <property type="entry name" value="Integrase_recombinase_N"/>
</dbReference>
<dbReference type="GO" id="GO:0015074">
    <property type="term" value="P:DNA integration"/>
    <property type="evidence" value="ECO:0007669"/>
    <property type="project" value="UniProtKB-KW"/>
</dbReference>
<keyword evidence="3 5" id="KW-0238">DNA-binding</keyword>
<dbReference type="Pfam" id="PF00589">
    <property type="entry name" value="Phage_integrase"/>
    <property type="match status" value="1"/>
</dbReference>
<keyword evidence="2" id="KW-0229">DNA integration</keyword>
<dbReference type="Gene3D" id="1.10.443.10">
    <property type="entry name" value="Intergrase catalytic core"/>
    <property type="match status" value="1"/>
</dbReference>
<dbReference type="InterPro" id="IPR011010">
    <property type="entry name" value="DNA_brk_join_enz"/>
</dbReference>
<comment type="similarity">
    <text evidence="1">Belongs to the 'phage' integrase family.</text>
</comment>
<evidence type="ECO:0000259" key="8">
    <source>
        <dbReference type="PROSITE" id="PS51900"/>
    </source>
</evidence>
<dbReference type="GO" id="GO:0003677">
    <property type="term" value="F:DNA binding"/>
    <property type="evidence" value="ECO:0007669"/>
    <property type="project" value="UniProtKB-UniRule"/>
</dbReference>
<dbReference type="InterPro" id="IPR050808">
    <property type="entry name" value="Phage_Integrase"/>
</dbReference>
<dbReference type="InterPro" id="IPR002104">
    <property type="entry name" value="Integrase_catalytic"/>
</dbReference>
<dbReference type="PROSITE" id="PS51900">
    <property type="entry name" value="CB"/>
    <property type="match status" value="1"/>
</dbReference>
<feature type="region of interest" description="Disordered" evidence="6">
    <location>
        <begin position="1"/>
        <end position="22"/>
    </location>
</feature>
<dbReference type="EMBL" id="PDJC01000001">
    <property type="protein sequence ID" value="PFG17176.1"/>
    <property type="molecule type" value="Genomic_DNA"/>
</dbReference>
<feature type="domain" description="Tyr recombinase" evidence="7">
    <location>
        <begin position="187"/>
        <end position="377"/>
    </location>
</feature>
<dbReference type="Proteomes" id="UP000226079">
    <property type="component" value="Unassembled WGS sequence"/>
</dbReference>
<sequence>MAKEESTASGRKVRRGQGDGSIYQRKSDGRWLAVLDLGESGGKRIRKTVSASTRAEVVRKLRALQQQMDAGVLPDAAITEEWLRYWITEIAPRTRRKGEVIRERTLIGYRSYIDTWLIPHLGKVRLQQLTPDHVRALYRAMRTAGRSETTIRQAHAILHRALKVALLEGRVVRNAADMQDAPSADSNPTPHLSPEHAARVMAATSGGRERVRAICALGLMLRQGEALGLRWDEDFDAEAGTLHVQRAVQRHKGKGLVVTGVKSKTSDRVLELAPEYLAAFVGLQMMSGSEWIFPGIDQSKPTDPRVDHQWWKDLLTRADVPYVPLRGARPTGASIMLDQGVPMEVIAENLGHAKGSIKTAEEHYAHTTKRARKAALESVAKAITGGQPIDRGV</sequence>
<evidence type="ECO:0000256" key="1">
    <source>
        <dbReference type="ARBA" id="ARBA00008857"/>
    </source>
</evidence>
<dbReference type="Gene3D" id="1.10.150.130">
    <property type="match status" value="1"/>
</dbReference>
<evidence type="ECO:0000256" key="6">
    <source>
        <dbReference type="SAM" id="MobiDB-lite"/>
    </source>
</evidence>
<dbReference type="Pfam" id="PF14659">
    <property type="entry name" value="Phage_int_SAM_3"/>
    <property type="match status" value="1"/>
</dbReference>
<reference evidence="9 10" key="1">
    <citation type="submission" date="2017-10" db="EMBL/GenBank/DDBJ databases">
        <title>Sequencing the genomes of 1000 actinobacteria strains.</title>
        <authorList>
            <person name="Klenk H.-P."/>
        </authorList>
    </citation>
    <scope>NUCLEOTIDE SEQUENCE [LARGE SCALE GENOMIC DNA]</scope>
    <source>
        <strain evidence="9 10">DSM 15597</strain>
    </source>
</reference>
<organism evidence="9 10">
    <name type="scientific">Propionicimonas paludicola</name>
    <dbReference type="NCBI Taxonomy" id="185243"/>
    <lineage>
        <taxon>Bacteria</taxon>
        <taxon>Bacillati</taxon>
        <taxon>Actinomycetota</taxon>
        <taxon>Actinomycetes</taxon>
        <taxon>Propionibacteriales</taxon>
        <taxon>Nocardioidaceae</taxon>
        <taxon>Propionicimonas</taxon>
    </lineage>
</organism>
<evidence type="ECO:0000256" key="3">
    <source>
        <dbReference type="ARBA" id="ARBA00023125"/>
    </source>
</evidence>
<evidence type="ECO:0000256" key="4">
    <source>
        <dbReference type="ARBA" id="ARBA00023172"/>
    </source>
</evidence>
<protein>
    <submittedName>
        <fullName evidence="9">Site-specific recombinase XerD</fullName>
    </submittedName>
</protein>
<evidence type="ECO:0000256" key="2">
    <source>
        <dbReference type="ARBA" id="ARBA00022908"/>
    </source>
</evidence>
<dbReference type="PANTHER" id="PTHR30629">
    <property type="entry name" value="PROPHAGE INTEGRASE"/>
    <property type="match status" value="1"/>
</dbReference>
<evidence type="ECO:0000313" key="9">
    <source>
        <dbReference type="EMBL" id="PFG17176.1"/>
    </source>
</evidence>